<keyword evidence="6 7" id="KW-0472">Membrane</keyword>
<comment type="similarity">
    <text evidence="7">Belongs to the TRAP transporter large permease family.</text>
</comment>
<dbReference type="NCBIfam" id="TIGR00786">
    <property type="entry name" value="dctM"/>
    <property type="match status" value="1"/>
</dbReference>
<evidence type="ECO:0000313" key="10">
    <source>
        <dbReference type="Proteomes" id="UP000324738"/>
    </source>
</evidence>
<comment type="subunit">
    <text evidence="7">The complex comprises the extracytoplasmic solute receptor protein and the two transmembrane proteins.</text>
</comment>
<dbReference type="Proteomes" id="UP000324738">
    <property type="component" value="Unassembled WGS sequence"/>
</dbReference>
<evidence type="ECO:0000256" key="4">
    <source>
        <dbReference type="ARBA" id="ARBA00022692"/>
    </source>
</evidence>
<dbReference type="OrthoDB" id="7912553at2"/>
<evidence type="ECO:0000259" key="8">
    <source>
        <dbReference type="Pfam" id="PF06808"/>
    </source>
</evidence>
<name>A0A5B0DUN2_9HYPH</name>
<feature type="transmembrane region" description="Helical" evidence="7">
    <location>
        <begin position="354"/>
        <end position="375"/>
    </location>
</feature>
<comment type="subcellular location">
    <subcellularLocation>
        <location evidence="1 7">Cell inner membrane</location>
        <topology evidence="1 7">Multi-pass membrane protein</topology>
    </subcellularLocation>
</comment>
<comment type="function">
    <text evidence="7">Part of the tripartite ATP-independent periplasmic (TRAP) transport system.</text>
</comment>
<keyword evidence="3 7" id="KW-0997">Cell inner membrane</keyword>
<evidence type="ECO:0000313" key="9">
    <source>
        <dbReference type="EMBL" id="KAA0969491.1"/>
    </source>
</evidence>
<feature type="transmembrane region" description="Helical" evidence="7">
    <location>
        <begin position="169"/>
        <end position="193"/>
    </location>
</feature>
<evidence type="ECO:0000256" key="5">
    <source>
        <dbReference type="ARBA" id="ARBA00022989"/>
    </source>
</evidence>
<keyword evidence="2" id="KW-1003">Cell membrane</keyword>
<keyword evidence="10" id="KW-1185">Reference proteome</keyword>
<dbReference type="InterPro" id="IPR010656">
    <property type="entry name" value="DctM"/>
</dbReference>
<dbReference type="AlphaFoldDB" id="A0A5B0DUN2"/>
<evidence type="ECO:0000256" key="3">
    <source>
        <dbReference type="ARBA" id="ARBA00022519"/>
    </source>
</evidence>
<dbReference type="RefSeq" id="WP_149300776.1">
    <property type="nucleotide sequence ID" value="NZ_VTWH01000003.1"/>
</dbReference>
<keyword evidence="5 7" id="KW-1133">Transmembrane helix</keyword>
<gene>
    <name evidence="9" type="ORF">FPY71_13205</name>
</gene>
<evidence type="ECO:0000256" key="2">
    <source>
        <dbReference type="ARBA" id="ARBA00022475"/>
    </source>
</evidence>
<organism evidence="9 10">
    <name type="scientific">Aureimonas fodinaquatilis</name>
    <dbReference type="NCBI Taxonomy" id="2565783"/>
    <lineage>
        <taxon>Bacteria</taxon>
        <taxon>Pseudomonadati</taxon>
        <taxon>Pseudomonadota</taxon>
        <taxon>Alphaproteobacteria</taxon>
        <taxon>Hyphomicrobiales</taxon>
        <taxon>Aurantimonadaceae</taxon>
        <taxon>Aureimonas</taxon>
    </lineage>
</organism>
<dbReference type="EMBL" id="VTWH01000003">
    <property type="protein sequence ID" value="KAA0969491.1"/>
    <property type="molecule type" value="Genomic_DNA"/>
</dbReference>
<feature type="transmembrane region" description="Helical" evidence="7">
    <location>
        <begin position="46"/>
        <end position="65"/>
    </location>
</feature>
<feature type="transmembrane region" description="Helical" evidence="7">
    <location>
        <begin position="395"/>
        <end position="419"/>
    </location>
</feature>
<reference evidence="9 10" key="1">
    <citation type="submission" date="2019-08" db="EMBL/GenBank/DDBJ databases">
        <title>Aureimonas fodiniaquatilis sp. nov., isolated from a coal mine wastewater.</title>
        <authorList>
            <person name="Kim W."/>
        </authorList>
    </citation>
    <scope>NUCLEOTIDE SEQUENCE [LARGE SCALE GENOMIC DNA]</scope>
    <source>
        <strain evidence="9 10">CAU 1482</strain>
    </source>
</reference>
<comment type="caution">
    <text evidence="9">The sequence shown here is derived from an EMBL/GenBank/DDBJ whole genome shotgun (WGS) entry which is preliminary data.</text>
</comment>
<feature type="transmembrane region" description="Helical" evidence="7">
    <location>
        <begin position="312"/>
        <end position="342"/>
    </location>
</feature>
<feature type="transmembrane region" description="Helical" evidence="7">
    <location>
        <begin position="214"/>
        <end position="233"/>
    </location>
</feature>
<dbReference type="GO" id="GO:0005886">
    <property type="term" value="C:plasma membrane"/>
    <property type="evidence" value="ECO:0007669"/>
    <property type="project" value="UniProtKB-SubCell"/>
</dbReference>
<dbReference type="PIRSF" id="PIRSF006066">
    <property type="entry name" value="HI0050"/>
    <property type="match status" value="1"/>
</dbReference>
<keyword evidence="4 7" id="KW-0812">Transmembrane</keyword>
<feature type="transmembrane region" description="Helical" evidence="7">
    <location>
        <begin position="270"/>
        <end position="292"/>
    </location>
</feature>
<protein>
    <recommendedName>
        <fullName evidence="7">TRAP transporter large permease protein</fullName>
    </recommendedName>
</protein>
<comment type="caution">
    <text evidence="7">Lacks conserved residue(s) required for the propagation of feature annotation.</text>
</comment>
<dbReference type="GO" id="GO:0022857">
    <property type="term" value="F:transmembrane transporter activity"/>
    <property type="evidence" value="ECO:0007669"/>
    <property type="project" value="UniProtKB-UniRule"/>
</dbReference>
<sequence length="420" mass="44298">MIWTLGAFPLFTLLLGLPVFVVLLLGVLATIGFVLPLPATMVHQNMFGAISSYTLLAVPFFLFAGELMGRGGISSRIIEWVLALVGRTPGAVGLVAVGTCGVYGSISGSSPATVASISRQIYPDMVRSGYSKQFSIGLINSGGAISVVLPPSINFLLYGAVAEQSIVRLFTAGILPGLLMLGILAIAVVVYAMRKGIREGQAFSLPHLLKTTRRAVWALLAPVIVLGSIYGGVATPTEAGGVACVYAILVTTLIHRDLTFRDVVRIAGSSALLTAQIMIIVAAAGVFSWILTISGFQSALSNYVAALDVQPWMIMLAINVLLLILGCFIDPASAILTLTPLLLPIAMQLGIDPIHFGVIMTVNLAIGMYTPPLGLNLFVTQATLNVSTLDIFRGVMPFVFLQIIALMIVTYVPALSLALI</sequence>
<evidence type="ECO:0000256" key="6">
    <source>
        <dbReference type="ARBA" id="ARBA00023136"/>
    </source>
</evidence>
<dbReference type="InterPro" id="IPR004681">
    <property type="entry name" value="TRAP_DctM"/>
</dbReference>
<evidence type="ECO:0000256" key="1">
    <source>
        <dbReference type="ARBA" id="ARBA00004429"/>
    </source>
</evidence>
<accession>A0A5B0DUN2</accession>
<feature type="domain" description="TRAP C4-dicarboxylate transport system permease DctM subunit" evidence="8">
    <location>
        <begin position="12"/>
        <end position="415"/>
    </location>
</feature>
<proteinExistence type="inferred from homology"/>
<evidence type="ECO:0000256" key="7">
    <source>
        <dbReference type="RuleBase" id="RU369079"/>
    </source>
</evidence>
<dbReference type="PANTHER" id="PTHR33362:SF5">
    <property type="entry name" value="C4-DICARBOXYLATE TRAP TRANSPORTER LARGE PERMEASE PROTEIN DCTM"/>
    <property type="match status" value="1"/>
</dbReference>
<keyword evidence="7" id="KW-0813">Transport</keyword>
<feature type="transmembrane region" description="Helical" evidence="7">
    <location>
        <begin position="134"/>
        <end position="157"/>
    </location>
</feature>
<dbReference type="Pfam" id="PF06808">
    <property type="entry name" value="DctM"/>
    <property type="match status" value="1"/>
</dbReference>
<feature type="transmembrane region" description="Helical" evidence="7">
    <location>
        <begin position="239"/>
        <end position="258"/>
    </location>
</feature>
<dbReference type="PANTHER" id="PTHR33362">
    <property type="entry name" value="SIALIC ACID TRAP TRANSPORTER PERMEASE PROTEIN SIAT-RELATED"/>
    <property type="match status" value="1"/>
</dbReference>
<feature type="transmembrane region" description="Helical" evidence="7">
    <location>
        <begin position="7"/>
        <end position="34"/>
    </location>
</feature>